<accession>A0ACB8AHN5</accession>
<name>A0ACB8AHN5_9AGAM</name>
<keyword evidence="1" id="KW-0489">Methyltransferase</keyword>
<reference evidence="1" key="1">
    <citation type="journal article" date="2021" name="New Phytol.">
        <title>Evolutionary innovations through gain and loss of genes in the ectomycorrhizal Boletales.</title>
        <authorList>
            <person name="Wu G."/>
            <person name="Miyauchi S."/>
            <person name="Morin E."/>
            <person name="Kuo A."/>
            <person name="Drula E."/>
            <person name="Varga T."/>
            <person name="Kohler A."/>
            <person name="Feng B."/>
            <person name="Cao Y."/>
            <person name="Lipzen A."/>
            <person name="Daum C."/>
            <person name="Hundley H."/>
            <person name="Pangilinan J."/>
            <person name="Johnson J."/>
            <person name="Barry K."/>
            <person name="LaButti K."/>
            <person name="Ng V."/>
            <person name="Ahrendt S."/>
            <person name="Min B."/>
            <person name="Choi I.G."/>
            <person name="Park H."/>
            <person name="Plett J.M."/>
            <person name="Magnuson J."/>
            <person name="Spatafora J.W."/>
            <person name="Nagy L.G."/>
            <person name="Henrissat B."/>
            <person name="Grigoriev I.V."/>
            <person name="Yang Z.L."/>
            <person name="Xu J."/>
            <person name="Martin F.M."/>
        </authorList>
    </citation>
    <scope>NUCLEOTIDE SEQUENCE</scope>
    <source>
        <strain evidence="1">ATCC 28755</strain>
    </source>
</reference>
<evidence type="ECO:0000313" key="1">
    <source>
        <dbReference type="EMBL" id="KAH7912787.1"/>
    </source>
</evidence>
<sequence>MRNDPNFPKELGISPYIKLVHNRHHHNDHVDDDVFGITAQQHSIEKYGIAGRIWEAAYALITYLNHDTTWDFDPVFIDGPSSLQRHVIIELGSGTGIVSARIADSDVLKDRDIVIVTDLPSVCPLLENNLRSQMKEPSSVSLDGGIVVQPLTWGNLDDALNIARYLELSTTCEPCCLTHIICSDLIYFPELHGPLLRTLIHLTSMPFVNYSKAHPAEIVISYKIRSFLKETPFWTAFGLWFSFQPVVARQKMAQGWSDWDRFNPSDDGDRIFVFVAHRRPESYKWEVPLEDRDLMNGVGAKNSSSNKGDDTFETLLFMDLAFSEENTIC</sequence>
<gene>
    <name evidence="1" type="ORF">BJ138DRAFT_1003662</name>
</gene>
<organism evidence="1 2">
    <name type="scientific">Hygrophoropsis aurantiaca</name>
    <dbReference type="NCBI Taxonomy" id="72124"/>
    <lineage>
        <taxon>Eukaryota</taxon>
        <taxon>Fungi</taxon>
        <taxon>Dikarya</taxon>
        <taxon>Basidiomycota</taxon>
        <taxon>Agaricomycotina</taxon>
        <taxon>Agaricomycetes</taxon>
        <taxon>Agaricomycetidae</taxon>
        <taxon>Boletales</taxon>
        <taxon>Coniophorineae</taxon>
        <taxon>Hygrophoropsidaceae</taxon>
        <taxon>Hygrophoropsis</taxon>
    </lineage>
</organism>
<keyword evidence="1" id="KW-0808">Transferase</keyword>
<evidence type="ECO:0000313" key="2">
    <source>
        <dbReference type="Proteomes" id="UP000790377"/>
    </source>
</evidence>
<comment type="caution">
    <text evidence="1">The sequence shown here is derived from an EMBL/GenBank/DDBJ whole genome shotgun (WGS) entry which is preliminary data.</text>
</comment>
<protein>
    <submittedName>
        <fullName evidence="1">Methyltransferase-domain-containing protein</fullName>
    </submittedName>
</protein>
<keyword evidence="2" id="KW-1185">Reference proteome</keyword>
<proteinExistence type="predicted"/>
<dbReference type="EMBL" id="MU267643">
    <property type="protein sequence ID" value="KAH7912787.1"/>
    <property type="molecule type" value="Genomic_DNA"/>
</dbReference>
<dbReference type="Proteomes" id="UP000790377">
    <property type="component" value="Unassembled WGS sequence"/>
</dbReference>